<dbReference type="AlphaFoldDB" id="A0A9P6SQV2"/>
<gene>
    <name evidence="1" type="ORF">D0Z07_7816</name>
</gene>
<evidence type="ECO:0000313" key="1">
    <source>
        <dbReference type="EMBL" id="KAG0645717.1"/>
    </source>
</evidence>
<comment type="caution">
    <text evidence="1">The sequence shown here is derived from an EMBL/GenBank/DDBJ whole genome shotgun (WGS) entry which is preliminary data.</text>
</comment>
<dbReference type="Proteomes" id="UP000785200">
    <property type="component" value="Unassembled WGS sequence"/>
</dbReference>
<dbReference type="EMBL" id="VNKQ01000017">
    <property type="protein sequence ID" value="KAG0645717.1"/>
    <property type="molecule type" value="Genomic_DNA"/>
</dbReference>
<accession>A0A9P6SQV2</accession>
<organism evidence="1 2">
    <name type="scientific">Hyphodiscus hymeniophilus</name>
    <dbReference type="NCBI Taxonomy" id="353542"/>
    <lineage>
        <taxon>Eukaryota</taxon>
        <taxon>Fungi</taxon>
        <taxon>Dikarya</taxon>
        <taxon>Ascomycota</taxon>
        <taxon>Pezizomycotina</taxon>
        <taxon>Leotiomycetes</taxon>
        <taxon>Helotiales</taxon>
        <taxon>Hyphodiscaceae</taxon>
        <taxon>Hyphodiscus</taxon>
    </lineage>
</organism>
<proteinExistence type="predicted"/>
<keyword evidence="2" id="KW-1185">Reference proteome</keyword>
<reference evidence="1" key="1">
    <citation type="submission" date="2019-07" db="EMBL/GenBank/DDBJ databases">
        <title>Hyphodiscus hymeniophilus genome sequencing and assembly.</title>
        <authorList>
            <person name="Kramer G."/>
            <person name="Nodwell J."/>
        </authorList>
    </citation>
    <scope>NUCLEOTIDE SEQUENCE</scope>
    <source>
        <strain evidence="1">ATCC 34498</strain>
    </source>
</reference>
<evidence type="ECO:0000313" key="2">
    <source>
        <dbReference type="Proteomes" id="UP000785200"/>
    </source>
</evidence>
<dbReference type="OrthoDB" id="3548492at2759"/>
<protein>
    <submittedName>
        <fullName evidence="1">Uncharacterized protein</fullName>
    </submittedName>
</protein>
<sequence>MPPQRRPLGPVDGNKDSINASRSVIRRSIALDILNTIGASLLRPGRPIIYSPRDKESCFVIFDYNQN</sequence>
<name>A0A9P6SQV2_9HELO</name>